<name>A0AAV9MI01_9SOLN</name>
<organism evidence="2 3">
    <name type="scientific">Solanum pinnatisectum</name>
    <name type="common">tansyleaf nightshade</name>
    <dbReference type="NCBI Taxonomy" id="50273"/>
    <lineage>
        <taxon>Eukaryota</taxon>
        <taxon>Viridiplantae</taxon>
        <taxon>Streptophyta</taxon>
        <taxon>Embryophyta</taxon>
        <taxon>Tracheophyta</taxon>
        <taxon>Spermatophyta</taxon>
        <taxon>Magnoliopsida</taxon>
        <taxon>eudicotyledons</taxon>
        <taxon>Gunneridae</taxon>
        <taxon>Pentapetalae</taxon>
        <taxon>asterids</taxon>
        <taxon>lamiids</taxon>
        <taxon>Solanales</taxon>
        <taxon>Solanaceae</taxon>
        <taxon>Solanoideae</taxon>
        <taxon>Solaneae</taxon>
        <taxon>Solanum</taxon>
    </lineage>
</organism>
<dbReference type="AlphaFoldDB" id="A0AAV9MI01"/>
<evidence type="ECO:0000313" key="3">
    <source>
        <dbReference type="Proteomes" id="UP001311915"/>
    </source>
</evidence>
<dbReference type="EMBL" id="JAWPEI010000001">
    <property type="protein sequence ID" value="KAK4737463.1"/>
    <property type="molecule type" value="Genomic_DNA"/>
</dbReference>
<accession>A0AAV9MI01</accession>
<sequence>MRRQSEIVVESPARGRGRAKTIGRACGTTLARGRARGAAPVRGHTREISPKPQIDDREDQVPQMLVSTLLLYDTLLRVLNVLEIFSQGGSAIDTPQESQTRVGADTQEQQQAPIIQDLVGHPPVDPVVGNDLTPVGGRSEDVHKFLTTCQELLEVVRLDKSHGVRYATLQLRGPAREWWRTYSGSFLVGSPLVN</sequence>
<evidence type="ECO:0000256" key="1">
    <source>
        <dbReference type="SAM" id="MobiDB-lite"/>
    </source>
</evidence>
<dbReference type="Proteomes" id="UP001311915">
    <property type="component" value="Unassembled WGS sequence"/>
</dbReference>
<feature type="region of interest" description="Disordered" evidence="1">
    <location>
        <begin position="34"/>
        <end position="54"/>
    </location>
</feature>
<evidence type="ECO:0008006" key="4">
    <source>
        <dbReference type="Google" id="ProtNLM"/>
    </source>
</evidence>
<keyword evidence="3" id="KW-1185">Reference proteome</keyword>
<comment type="caution">
    <text evidence="2">The sequence shown here is derived from an EMBL/GenBank/DDBJ whole genome shotgun (WGS) entry which is preliminary data.</text>
</comment>
<reference evidence="2 3" key="1">
    <citation type="submission" date="2023-10" db="EMBL/GenBank/DDBJ databases">
        <title>Genome-Wide Identification Analysis in wild type Solanum Pinnatisectum Reveals Some Genes Defensing Phytophthora Infestans.</title>
        <authorList>
            <person name="Sun C."/>
        </authorList>
    </citation>
    <scope>NUCLEOTIDE SEQUENCE [LARGE SCALE GENOMIC DNA]</scope>
    <source>
        <strain evidence="2">LQN</strain>
        <tissue evidence="2">Leaf</tissue>
    </source>
</reference>
<evidence type="ECO:0000313" key="2">
    <source>
        <dbReference type="EMBL" id="KAK4737463.1"/>
    </source>
</evidence>
<protein>
    <recommendedName>
        <fullName evidence="4">Retrotransposon gag domain-containing protein</fullName>
    </recommendedName>
</protein>
<feature type="compositionally biased region" description="Basic and acidic residues" evidence="1">
    <location>
        <begin position="44"/>
        <end position="54"/>
    </location>
</feature>
<gene>
    <name evidence="2" type="ORF">R3W88_001160</name>
</gene>
<proteinExistence type="predicted"/>